<evidence type="ECO:0000313" key="2">
    <source>
        <dbReference type="EMBL" id="MEE2050016.1"/>
    </source>
</evidence>
<evidence type="ECO:0000313" key="3">
    <source>
        <dbReference type="Proteomes" id="UP001348641"/>
    </source>
</evidence>
<evidence type="ECO:0000259" key="1">
    <source>
        <dbReference type="Pfam" id="PF16571"/>
    </source>
</evidence>
<dbReference type="EMBL" id="JAUUCC010000010">
    <property type="protein sequence ID" value="MEE2050016.1"/>
    <property type="molecule type" value="Genomic_DNA"/>
</dbReference>
<proteinExistence type="predicted"/>
<organism evidence="2 3">
    <name type="scientific">Nocardiopsis tropica</name>
    <dbReference type="NCBI Taxonomy" id="109330"/>
    <lineage>
        <taxon>Bacteria</taxon>
        <taxon>Bacillati</taxon>
        <taxon>Actinomycetota</taxon>
        <taxon>Actinomycetes</taxon>
        <taxon>Streptosporangiales</taxon>
        <taxon>Nocardiopsidaceae</taxon>
        <taxon>Nocardiopsis</taxon>
    </lineage>
</organism>
<reference evidence="2 3" key="1">
    <citation type="submission" date="2023-07" db="EMBL/GenBank/DDBJ databases">
        <authorList>
            <person name="Girao M."/>
            <person name="Carvalho M.F."/>
        </authorList>
    </citation>
    <scope>NUCLEOTIDE SEQUENCE [LARGE SCALE GENOMIC DNA]</scope>
    <source>
        <strain evidence="2 3">66/93</strain>
    </source>
</reference>
<gene>
    <name evidence="2" type="ORF">Q8A49_05840</name>
</gene>
<sequence>MRAVTEKEIRGSFVNCSKGEATRLALPRDLATRPWEDLDFLGWRDHTAHERAYLVIERDEGLVGVAFRLPSVRTGLRRSMCSVCLTTHPGQGVTLMAAPRAGKAGREGNTVGLHMCADFACSLYVRGKKAPETGGRFEESLTVDEQIERATTNLAGFLDRVTE</sequence>
<feature type="domain" description="Elongation factor G-binding protein C-terminal treble-clef zinc-finger" evidence="1">
    <location>
        <begin position="8"/>
        <end position="161"/>
    </location>
</feature>
<dbReference type="RefSeq" id="WP_330157261.1">
    <property type="nucleotide sequence ID" value="NZ_BAAAJA010000018.1"/>
</dbReference>
<name>A0ABU7KL81_9ACTN</name>
<comment type="caution">
    <text evidence="2">The sequence shown here is derived from an EMBL/GenBank/DDBJ whole genome shotgun (WGS) entry which is preliminary data.</text>
</comment>
<dbReference type="Pfam" id="PF16571">
    <property type="entry name" value="FBP_C"/>
    <property type="match status" value="1"/>
</dbReference>
<protein>
    <submittedName>
        <fullName evidence="2">FBP domain-containing protein</fullName>
    </submittedName>
</protein>
<dbReference type="Proteomes" id="UP001348641">
    <property type="component" value="Unassembled WGS sequence"/>
</dbReference>
<dbReference type="InterPro" id="IPR032330">
    <property type="entry name" value="EF-G-binding_C"/>
</dbReference>
<accession>A0ABU7KL81</accession>